<name>A0A194V1Y3_CYTMA</name>
<keyword evidence="2" id="KW-1185">Reference proteome</keyword>
<dbReference type="EMBL" id="KN714706">
    <property type="protein sequence ID" value="KUI57942.1"/>
    <property type="molecule type" value="Genomic_DNA"/>
</dbReference>
<proteinExistence type="predicted"/>
<evidence type="ECO:0000313" key="2">
    <source>
        <dbReference type="Proteomes" id="UP000078576"/>
    </source>
</evidence>
<organism evidence="1 2">
    <name type="scientific">Cytospora mali</name>
    <name type="common">Apple Valsa canker fungus</name>
    <name type="synonym">Valsa mali</name>
    <dbReference type="NCBI Taxonomy" id="578113"/>
    <lineage>
        <taxon>Eukaryota</taxon>
        <taxon>Fungi</taxon>
        <taxon>Dikarya</taxon>
        <taxon>Ascomycota</taxon>
        <taxon>Pezizomycotina</taxon>
        <taxon>Sordariomycetes</taxon>
        <taxon>Sordariomycetidae</taxon>
        <taxon>Diaporthales</taxon>
        <taxon>Cytosporaceae</taxon>
        <taxon>Cytospora</taxon>
    </lineage>
</organism>
<gene>
    <name evidence="1" type="ORF">VP1G_10969</name>
</gene>
<sequence length="90" mass="10673">MYWLLAEAVRWDEAYGKIVGGPEQPRCWSEFEPCYEVHWVTVEVRFMRTGDEWRMPYGTLERPTDFAKYMLLSTRLTKLNSATWPHGLQG</sequence>
<dbReference type="AlphaFoldDB" id="A0A194V1Y3"/>
<protein>
    <submittedName>
        <fullName evidence="1">Uncharacterized protein</fullName>
    </submittedName>
</protein>
<evidence type="ECO:0000313" key="1">
    <source>
        <dbReference type="EMBL" id="KUI57942.1"/>
    </source>
</evidence>
<reference evidence="2" key="1">
    <citation type="submission" date="2014-12" db="EMBL/GenBank/DDBJ databases">
        <title>Genome Sequence of Valsa Canker Pathogens Uncovers a Specific Adaption of Colonization on Woody Bark.</title>
        <authorList>
            <person name="Yin Z."/>
            <person name="Liu H."/>
            <person name="Gao X."/>
            <person name="Li Z."/>
            <person name="Song N."/>
            <person name="Ke X."/>
            <person name="Dai Q."/>
            <person name="Wu Y."/>
            <person name="Sun Y."/>
            <person name="Xu J.-R."/>
            <person name="Kang Z.K."/>
            <person name="Wang L."/>
            <person name="Huang L."/>
        </authorList>
    </citation>
    <scope>NUCLEOTIDE SEQUENCE [LARGE SCALE GENOMIC DNA]</scope>
    <source>
        <strain evidence="2">SXYL134</strain>
    </source>
</reference>
<accession>A0A194V1Y3</accession>
<dbReference type="Proteomes" id="UP000078576">
    <property type="component" value="Unassembled WGS sequence"/>
</dbReference>